<feature type="region of interest" description="Disordered" evidence="1">
    <location>
        <begin position="26"/>
        <end position="51"/>
    </location>
</feature>
<dbReference type="Proteomes" id="UP001189624">
    <property type="component" value="Chromosome 6"/>
</dbReference>
<dbReference type="EMBL" id="OY731403">
    <property type="protein sequence ID" value="CAJ1965202.1"/>
    <property type="molecule type" value="Genomic_DNA"/>
</dbReference>
<evidence type="ECO:0000313" key="2">
    <source>
        <dbReference type="EMBL" id="CAJ1965202.1"/>
    </source>
</evidence>
<gene>
    <name evidence="2" type="ORF">AYBTSS11_LOCUS20715</name>
</gene>
<dbReference type="Gramene" id="rna-AYBTSS11_LOCUS20715">
    <property type="protein sequence ID" value="CAJ1965202.1"/>
    <property type="gene ID" value="gene-AYBTSS11_LOCUS20715"/>
</dbReference>
<evidence type="ECO:0000256" key="1">
    <source>
        <dbReference type="SAM" id="MobiDB-lite"/>
    </source>
</evidence>
<sequence length="91" mass="10349">MRAKKTSYMKIKLQGTSIGIKQCPKIARKASQGPRTQKLDKTGRDHRPRVGTAVPTLLGQVRRASHMWDGRPTSCRYPSESVKMQIRTRWG</sequence>
<accession>A0AA86TG98</accession>
<dbReference type="AlphaFoldDB" id="A0AA86TG98"/>
<feature type="non-terminal residue" evidence="2">
    <location>
        <position position="91"/>
    </location>
</feature>
<keyword evidence="3" id="KW-1185">Reference proteome</keyword>
<protein>
    <submittedName>
        <fullName evidence="2">Uncharacterized protein</fullName>
    </submittedName>
</protein>
<organism evidence="2 3">
    <name type="scientific">Sphenostylis stenocarpa</name>
    <dbReference type="NCBI Taxonomy" id="92480"/>
    <lineage>
        <taxon>Eukaryota</taxon>
        <taxon>Viridiplantae</taxon>
        <taxon>Streptophyta</taxon>
        <taxon>Embryophyta</taxon>
        <taxon>Tracheophyta</taxon>
        <taxon>Spermatophyta</taxon>
        <taxon>Magnoliopsida</taxon>
        <taxon>eudicotyledons</taxon>
        <taxon>Gunneridae</taxon>
        <taxon>Pentapetalae</taxon>
        <taxon>rosids</taxon>
        <taxon>fabids</taxon>
        <taxon>Fabales</taxon>
        <taxon>Fabaceae</taxon>
        <taxon>Papilionoideae</taxon>
        <taxon>50 kb inversion clade</taxon>
        <taxon>NPAAA clade</taxon>
        <taxon>indigoferoid/millettioid clade</taxon>
        <taxon>Phaseoleae</taxon>
        <taxon>Sphenostylis</taxon>
    </lineage>
</organism>
<name>A0AA86TG98_9FABA</name>
<proteinExistence type="predicted"/>
<reference evidence="2" key="1">
    <citation type="submission" date="2023-10" db="EMBL/GenBank/DDBJ databases">
        <authorList>
            <person name="Domelevo Entfellner J.-B."/>
        </authorList>
    </citation>
    <scope>NUCLEOTIDE SEQUENCE</scope>
</reference>
<evidence type="ECO:0000313" key="3">
    <source>
        <dbReference type="Proteomes" id="UP001189624"/>
    </source>
</evidence>